<proteinExistence type="predicted"/>
<evidence type="ECO:0000313" key="2">
    <source>
        <dbReference type="EMBL" id="SDI23663.1"/>
    </source>
</evidence>
<sequence length="53" mass="5980">MSLGKIVRRAAQAFASHKMRGANRPVRHQPVKRGRSGKAQLVSQALRLARRKF</sequence>
<gene>
    <name evidence="2" type="ORF">SAMN04487993_1002185</name>
</gene>
<feature type="compositionally biased region" description="Basic residues" evidence="1">
    <location>
        <begin position="19"/>
        <end position="36"/>
    </location>
</feature>
<dbReference type="Proteomes" id="UP000199093">
    <property type="component" value="Unassembled WGS sequence"/>
</dbReference>
<evidence type="ECO:0000256" key="1">
    <source>
        <dbReference type="SAM" id="MobiDB-lite"/>
    </source>
</evidence>
<organism evidence="2 3">
    <name type="scientific">Salipiger marinus</name>
    <dbReference type="NCBI Taxonomy" id="555512"/>
    <lineage>
        <taxon>Bacteria</taxon>
        <taxon>Pseudomonadati</taxon>
        <taxon>Pseudomonadota</taxon>
        <taxon>Alphaproteobacteria</taxon>
        <taxon>Rhodobacterales</taxon>
        <taxon>Roseobacteraceae</taxon>
        <taxon>Salipiger</taxon>
    </lineage>
</organism>
<name>A0A1G8IXV1_9RHOB</name>
<accession>A0A1G8IXV1</accession>
<protein>
    <submittedName>
        <fullName evidence="2">Uncharacterized protein</fullName>
    </submittedName>
</protein>
<reference evidence="2 3" key="1">
    <citation type="submission" date="2016-10" db="EMBL/GenBank/DDBJ databases">
        <authorList>
            <person name="de Groot N.N."/>
        </authorList>
    </citation>
    <scope>NUCLEOTIDE SEQUENCE [LARGE SCALE GENOMIC DNA]</scope>
    <source>
        <strain evidence="2 3">DSM 26424</strain>
    </source>
</reference>
<keyword evidence="3" id="KW-1185">Reference proteome</keyword>
<dbReference type="EMBL" id="FNEJ01000002">
    <property type="protein sequence ID" value="SDI23663.1"/>
    <property type="molecule type" value="Genomic_DNA"/>
</dbReference>
<dbReference type="RefSeq" id="WP_165616720.1">
    <property type="nucleotide sequence ID" value="NZ_FNEJ01000002.1"/>
</dbReference>
<dbReference type="AlphaFoldDB" id="A0A1G8IXV1"/>
<feature type="region of interest" description="Disordered" evidence="1">
    <location>
        <begin position="19"/>
        <end position="41"/>
    </location>
</feature>
<evidence type="ECO:0000313" key="3">
    <source>
        <dbReference type="Proteomes" id="UP000199093"/>
    </source>
</evidence>